<evidence type="ECO:0000256" key="4">
    <source>
        <dbReference type="ARBA" id="ARBA00022989"/>
    </source>
</evidence>
<evidence type="ECO:0000256" key="2">
    <source>
        <dbReference type="ARBA" id="ARBA00022448"/>
    </source>
</evidence>
<evidence type="ECO:0000256" key="6">
    <source>
        <dbReference type="ARBA" id="ARBA00023136"/>
    </source>
</evidence>
<reference evidence="9 10" key="1">
    <citation type="submission" date="2020-08" db="EMBL/GenBank/DDBJ databases">
        <title>Bridging the membrane lipid divide: bacteria of the FCB group superphylum have the potential to synthesize archaeal ether lipids.</title>
        <authorList>
            <person name="Villanueva L."/>
            <person name="Von Meijenfeldt F.A.B."/>
            <person name="Westbye A.B."/>
            <person name="Yadav S."/>
            <person name="Hopmans E.C."/>
            <person name="Dutilh B.E."/>
            <person name="Sinninghe Damste J.S."/>
        </authorList>
    </citation>
    <scope>NUCLEOTIDE SEQUENCE [LARGE SCALE GENOMIC DNA]</scope>
    <source>
        <strain evidence="9">NIOZ-UU47</strain>
    </source>
</reference>
<comment type="subcellular location">
    <subcellularLocation>
        <location evidence="1">Membrane</location>
        <topology evidence="1">Multi-pass membrane protein</topology>
    </subcellularLocation>
</comment>
<organism evidence="9 10">
    <name type="scientific">Candidatus Desulfobia pelagia</name>
    <dbReference type="NCBI Taxonomy" id="2841692"/>
    <lineage>
        <taxon>Bacteria</taxon>
        <taxon>Pseudomonadati</taxon>
        <taxon>Thermodesulfobacteriota</taxon>
        <taxon>Desulfobulbia</taxon>
        <taxon>Desulfobulbales</taxon>
        <taxon>Desulfobulbaceae</taxon>
        <taxon>Candidatus Desulfobia</taxon>
    </lineage>
</organism>
<keyword evidence="4 7" id="KW-1133">Transmembrane helix</keyword>
<dbReference type="GO" id="GO:0005385">
    <property type="term" value="F:zinc ion transmembrane transporter activity"/>
    <property type="evidence" value="ECO:0007669"/>
    <property type="project" value="InterPro"/>
</dbReference>
<evidence type="ECO:0000313" key="10">
    <source>
        <dbReference type="Proteomes" id="UP000614424"/>
    </source>
</evidence>
<feature type="transmembrane region" description="Helical" evidence="7">
    <location>
        <begin position="59"/>
        <end position="76"/>
    </location>
</feature>
<dbReference type="PANTHER" id="PTHR45755:SF4">
    <property type="entry name" value="ZINC TRANSPORTER 7"/>
    <property type="match status" value="1"/>
</dbReference>
<accession>A0A8J6TFQ6</accession>
<dbReference type="GO" id="GO:0016020">
    <property type="term" value="C:membrane"/>
    <property type="evidence" value="ECO:0007669"/>
    <property type="project" value="UniProtKB-SubCell"/>
</dbReference>
<evidence type="ECO:0000259" key="8">
    <source>
        <dbReference type="Pfam" id="PF01545"/>
    </source>
</evidence>
<proteinExistence type="predicted"/>
<comment type="caution">
    <text evidence="9">The sequence shown here is derived from an EMBL/GenBank/DDBJ whole genome shotgun (WGS) entry which is preliminary data.</text>
</comment>
<dbReference type="EMBL" id="JACNJZ010000099">
    <property type="protein sequence ID" value="MBC8317693.1"/>
    <property type="molecule type" value="Genomic_DNA"/>
</dbReference>
<evidence type="ECO:0000256" key="1">
    <source>
        <dbReference type="ARBA" id="ARBA00004141"/>
    </source>
</evidence>
<dbReference type="Gene3D" id="1.20.1510.10">
    <property type="entry name" value="Cation efflux protein transmembrane domain"/>
    <property type="match status" value="1"/>
</dbReference>
<gene>
    <name evidence="9" type="primary">dmeF</name>
    <name evidence="9" type="ORF">H8E41_07280</name>
</gene>
<dbReference type="Pfam" id="PF01545">
    <property type="entry name" value="Cation_efflux"/>
    <property type="match status" value="1"/>
</dbReference>
<feature type="domain" description="Cation efflux protein transmembrane" evidence="8">
    <location>
        <begin position="30"/>
        <end position="230"/>
    </location>
</feature>
<feature type="transmembrane region" description="Helical" evidence="7">
    <location>
        <begin position="88"/>
        <end position="110"/>
    </location>
</feature>
<evidence type="ECO:0000256" key="7">
    <source>
        <dbReference type="SAM" id="Phobius"/>
    </source>
</evidence>
<dbReference type="InterPro" id="IPR027469">
    <property type="entry name" value="Cation_efflux_TMD_sf"/>
</dbReference>
<dbReference type="InterPro" id="IPR045316">
    <property type="entry name" value="Msc2-like"/>
</dbReference>
<keyword evidence="2" id="KW-0813">Transport</keyword>
<evidence type="ECO:0000313" key="9">
    <source>
        <dbReference type="EMBL" id="MBC8317693.1"/>
    </source>
</evidence>
<dbReference type="AlphaFoldDB" id="A0A8J6TFQ6"/>
<dbReference type="PANTHER" id="PTHR45755">
    <property type="match status" value="1"/>
</dbReference>
<keyword evidence="3 7" id="KW-0812">Transmembrane</keyword>
<dbReference type="NCBIfam" id="TIGR01297">
    <property type="entry name" value="CDF"/>
    <property type="match status" value="1"/>
</dbReference>
<feature type="transmembrane region" description="Helical" evidence="7">
    <location>
        <begin position="172"/>
        <end position="192"/>
    </location>
</feature>
<dbReference type="Proteomes" id="UP000614424">
    <property type="component" value="Unassembled WGS sequence"/>
</dbReference>
<dbReference type="SUPFAM" id="SSF161111">
    <property type="entry name" value="Cation efflux protein transmembrane domain-like"/>
    <property type="match status" value="1"/>
</dbReference>
<dbReference type="GO" id="GO:0006882">
    <property type="term" value="P:intracellular zinc ion homeostasis"/>
    <property type="evidence" value="ECO:0007669"/>
    <property type="project" value="InterPro"/>
</dbReference>
<keyword evidence="6 7" id="KW-0472">Membrane</keyword>
<dbReference type="InterPro" id="IPR002524">
    <property type="entry name" value="Cation_efflux"/>
</dbReference>
<dbReference type="InterPro" id="IPR058533">
    <property type="entry name" value="Cation_efflux_TM"/>
</dbReference>
<name>A0A8J6TFQ6_9BACT</name>
<evidence type="ECO:0000256" key="5">
    <source>
        <dbReference type="ARBA" id="ARBA00023065"/>
    </source>
</evidence>
<protein>
    <submittedName>
        <fullName evidence="9">CDF family Co(II)/Ni(II) efflux transporter DmeF</fullName>
    </submittedName>
</protein>
<sequence>MHIHNLDNWQHGHDFAVIHEKGEKRTLQVLLLTAVTMVVEIVAGQIFGSMALLADGWHMGTHVAAFSITIFAYRYAKRHADNPSYSFGTGKVSVLGGFASAVALVVVALIMAMESVSRLFNPQEIHFNEAIIVAILGLIINLVSAYLLKDHHSHDHSHGHEQHHHHDHNLKAAYFHVLADALTSVLAILALFTGKYIGWNWMDPVMGIVGSLVIARWSYGLIKDTSSILLDQSVDGEREQKIKEKIEADADNRVTDIHIWKLGSADYSAVISIVTHFPKSPDHYKNLLAGFDISHLTVEVNPCHDEPCIIPP</sequence>
<dbReference type="NCBIfam" id="NF033827">
    <property type="entry name" value="CDF_efflux_DmeF"/>
    <property type="match status" value="1"/>
</dbReference>
<keyword evidence="5" id="KW-0406">Ion transport</keyword>
<feature type="transmembrane region" description="Helical" evidence="7">
    <location>
        <begin position="130"/>
        <end position="148"/>
    </location>
</feature>
<feature type="transmembrane region" description="Helical" evidence="7">
    <location>
        <begin position="29"/>
        <end position="53"/>
    </location>
</feature>
<evidence type="ECO:0000256" key="3">
    <source>
        <dbReference type="ARBA" id="ARBA00022692"/>
    </source>
</evidence>